<accession>A0A3E0DHG3</accession>
<keyword evidence="1" id="KW-1133">Transmembrane helix</keyword>
<proteinExistence type="predicted"/>
<feature type="transmembrane region" description="Helical" evidence="1">
    <location>
        <begin position="232"/>
        <end position="248"/>
    </location>
</feature>
<protein>
    <recommendedName>
        <fullName evidence="4">O-antigen ligase-like membrane protein</fullName>
    </recommendedName>
</protein>
<keyword evidence="1" id="KW-0472">Membrane</keyword>
<feature type="transmembrane region" description="Helical" evidence="1">
    <location>
        <begin position="254"/>
        <end position="275"/>
    </location>
</feature>
<feature type="transmembrane region" description="Helical" evidence="1">
    <location>
        <begin position="28"/>
        <end position="49"/>
    </location>
</feature>
<dbReference type="OrthoDB" id="756650at2"/>
<evidence type="ECO:0000313" key="2">
    <source>
        <dbReference type="EMBL" id="REG81414.1"/>
    </source>
</evidence>
<feature type="transmembrane region" description="Helical" evidence="1">
    <location>
        <begin position="348"/>
        <end position="373"/>
    </location>
</feature>
<comment type="caution">
    <text evidence="2">The sequence shown here is derived from an EMBL/GenBank/DDBJ whole genome shotgun (WGS) entry which is preliminary data.</text>
</comment>
<sequence>MKLISENYTIEDVQVGKIGSYIFPTNSYAFYISLFFLSMIGLSFGYVMALTTFSYTFAFQGIELLSYIVLVFSFTGLVSASSDISYFRIVGLIFLLWQLVILIRGDYSDMNYFLFKQLLFDLNYGGIIYMIPFLIFFKFNLYLIKKLFDAIAILGVIFVISSLFNFAVLSSGDVRDPVSVMTAEMYFKYFAICIGILALNFNLISNKYKFLVVFLLLAIVVMAIFRARRGMLFMTSLISFFAILNYFINSKKKFHIIFYITYCLIGIFLILFYTLDLNFKNVAFFNNITERGLEDTRSYVENCFYADMTTDDWIFGKGYNGGYECSGIDDEIFKGGVRRVIETDYLQLILSGGIINLLLLFCIMIPAIVLGLFYSNNNLIKTFAIWIFCWMLFLYPSNMYSINIYHVSIWFSAGLCYSRPLRLLHNSFINDYFVTEFTLKSNNKEEENV</sequence>
<feature type="transmembrane region" description="Helical" evidence="1">
    <location>
        <begin position="86"/>
        <end position="103"/>
    </location>
</feature>
<reference evidence="2 3" key="1">
    <citation type="submission" date="2018-08" db="EMBL/GenBank/DDBJ databases">
        <title>Genomic Encyclopedia of Archaeal and Bacterial Type Strains, Phase II (KMG-II): from individual species to whole genera.</title>
        <authorList>
            <person name="Goeker M."/>
        </authorList>
    </citation>
    <scope>NUCLEOTIDE SEQUENCE [LARGE SCALE GENOMIC DNA]</scope>
    <source>
        <strain evidence="2 3">DSM 15986</strain>
    </source>
</reference>
<feature type="transmembrane region" description="Helical" evidence="1">
    <location>
        <begin position="150"/>
        <end position="174"/>
    </location>
</feature>
<dbReference type="EMBL" id="QUNF01000027">
    <property type="protein sequence ID" value="REG81414.1"/>
    <property type="molecule type" value="Genomic_DNA"/>
</dbReference>
<dbReference type="RefSeq" id="WP_086542969.1">
    <property type="nucleotide sequence ID" value="NZ_MSSW01000058.1"/>
</dbReference>
<feature type="transmembrane region" description="Helical" evidence="1">
    <location>
        <begin position="379"/>
        <end position="395"/>
    </location>
</feature>
<evidence type="ECO:0008006" key="4">
    <source>
        <dbReference type="Google" id="ProtNLM"/>
    </source>
</evidence>
<organism evidence="2 3">
    <name type="scientific">Algoriphagus antarcticus</name>
    <dbReference type="NCBI Taxonomy" id="238540"/>
    <lineage>
        <taxon>Bacteria</taxon>
        <taxon>Pseudomonadati</taxon>
        <taxon>Bacteroidota</taxon>
        <taxon>Cytophagia</taxon>
        <taxon>Cytophagales</taxon>
        <taxon>Cyclobacteriaceae</taxon>
        <taxon>Algoriphagus</taxon>
    </lineage>
</organism>
<keyword evidence="1" id="KW-0812">Transmembrane</keyword>
<feature type="transmembrane region" description="Helical" evidence="1">
    <location>
        <begin position="61"/>
        <end position="80"/>
    </location>
</feature>
<evidence type="ECO:0000256" key="1">
    <source>
        <dbReference type="SAM" id="Phobius"/>
    </source>
</evidence>
<evidence type="ECO:0000313" key="3">
    <source>
        <dbReference type="Proteomes" id="UP000256405"/>
    </source>
</evidence>
<name>A0A3E0DHG3_9BACT</name>
<gene>
    <name evidence="2" type="ORF">C8N25_12762</name>
</gene>
<dbReference type="AlphaFoldDB" id="A0A3E0DHG3"/>
<feature type="transmembrane region" description="Helical" evidence="1">
    <location>
        <begin position="186"/>
        <end position="204"/>
    </location>
</feature>
<feature type="transmembrane region" description="Helical" evidence="1">
    <location>
        <begin position="124"/>
        <end position="144"/>
    </location>
</feature>
<feature type="transmembrane region" description="Helical" evidence="1">
    <location>
        <begin position="210"/>
        <end position="225"/>
    </location>
</feature>
<dbReference type="Proteomes" id="UP000256405">
    <property type="component" value="Unassembled WGS sequence"/>
</dbReference>
<keyword evidence="3" id="KW-1185">Reference proteome</keyword>